<proteinExistence type="predicted"/>
<name>A0AAD6Y918_9AGAR</name>
<dbReference type="EMBL" id="JARJCW010000080">
    <property type="protein sequence ID" value="KAJ7196992.1"/>
    <property type="molecule type" value="Genomic_DNA"/>
</dbReference>
<protein>
    <submittedName>
        <fullName evidence="1">Uncharacterized protein</fullName>
    </submittedName>
</protein>
<keyword evidence="2" id="KW-1185">Reference proteome</keyword>
<evidence type="ECO:0000313" key="1">
    <source>
        <dbReference type="EMBL" id="KAJ7196992.1"/>
    </source>
</evidence>
<evidence type="ECO:0000313" key="2">
    <source>
        <dbReference type="Proteomes" id="UP001219525"/>
    </source>
</evidence>
<accession>A0AAD6Y918</accession>
<reference evidence="1" key="1">
    <citation type="submission" date="2023-03" db="EMBL/GenBank/DDBJ databases">
        <title>Massive genome expansion in bonnet fungi (Mycena s.s.) driven by repeated elements and novel gene families across ecological guilds.</title>
        <authorList>
            <consortium name="Lawrence Berkeley National Laboratory"/>
            <person name="Harder C.B."/>
            <person name="Miyauchi S."/>
            <person name="Viragh M."/>
            <person name="Kuo A."/>
            <person name="Thoen E."/>
            <person name="Andreopoulos B."/>
            <person name="Lu D."/>
            <person name="Skrede I."/>
            <person name="Drula E."/>
            <person name="Henrissat B."/>
            <person name="Morin E."/>
            <person name="Kohler A."/>
            <person name="Barry K."/>
            <person name="LaButti K."/>
            <person name="Morin E."/>
            <person name="Salamov A."/>
            <person name="Lipzen A."/>
            <person name="Mereny Z."/>
            <person name="Hegedus B."/>
            <person name="Baldrian P."/>
            <person name="Stursova M."/>
            <person name="Weitz H."/>
            <person name="Taylor A."/>
            <person name="Grigoriev I.V."/>
            <person name="Nagy L.G."/>
            <person name="Martin F."/>
            <person name="Kauserud H."/>
        </authorList>
    </citation>
    <scope>NUCLEOTIDE SEQUENCE</scope>
    <source>
        <strain evidence="1">9144</strain>
    </source>
</reference>
<sequence length="346" mass="39599">MTVIQDCGSPLDSDQCHYSQCVLCGYLPLIPPSCSTMIQEFLKNDASGRYVDFFQTIGLHNDDHLRVFLGMDKEDREQFLQGYVPARLTDFGVNNLIRLLDEFATSRPWAALSVSPVPRKPGADRFEDVLCSLCPTLVAHHMRFSVEEYHILLKHICRCLPLYLDIHRSFAEQSPKQIETLVQEIRDKYPRINCYEDAWPIRVCLKRAFLLMPTPTIEKPSEVACGVQPFPSLSGCSFERPQNQGCVSLPSSLVNSLPCRHQCTSLKRYLSYGGTKNVSPKARLLLSYLNMDEELVPALYFLGLRNDSDFAAIKQTSRQRRLEFIYQNNLQLNPLQLKVLYKILEI</sequence>
<comment type="caution">
    <text evidence="1">The sequence shown here is derived from an EMBL/GenBank/DDBJ whole genome shotgun (WGS) entry which is preliminary data.</text>
</comment>
<gene>
    <name evidence="1" type="ORF">GGX14DRAFT_472494</name>
</gene>
<organism evidence="1 2">
    <name type="scientific">Mycena pura</name>
    <dbReference type="NCBI Taxonomy" id="153505"/>
    <lineage>
        <taxon>Eukaryota</taxon>
        <taxon>Fungi</taxon>
        <taxon>Dikarya</taxon>
        <taxon>Basidiomycota</taxon>
        <taxon>Agaricomycotina</taxon>
        <taxon>Agaricomycetes</taxon>
        <taxon>Agaricomycetidae</taxon>
        <taxon>Agaricales</taxon>
        <taxon>Marasmiineae</taxon>
        <taxon>Mycenaceae</taxon>
        <taxon>Mycena</taxon>
    </lineage>
</organism>
<dbReference type="AlphaFoldDB" id="A0AAD6Y918"/>
<dbReference type="Proteomes" id="UP001219525">
    <property type="component" value="Unassembled WGS sequence"/>
</dbReference>